<dbReference type="InterPro" id="IPR006427">
    <property type="entry name" value="Portal_HK97"/>
</dbReference>
<accession>A0ABW3BY66</accession>
<dbReference type="Proteomes" id="UP001597124">
    <property type="component" value="Unassembled WGS sequence"/>
</dbReference>
<comment type="caution">
    <text evidence="1">The sequence shown here is derived from an EMBL/GenBank/DDBJ whole genome shotgun (WGS) entry which is preliminary data.</text>
</comment>
<dbReference type="InterPro" id="IPR006944">
    <property type="entry name" value="Phage/GTA_portal"/>
</dbReference>
<protein>
    <submittedName>
        <fullName evidence="1">Phage portal protein</fullName>
    </submittedName>
</protein>
<dbReference type="NCBIfam" id="TIGR01537">
    <property type="entry name" value="portal_HK97"/>
    <property type="match status" value="1"/>
</dbReference>
<dbReference type="RefSeq" id="WP_381484613.1">
    <property type="nucleotide sequence ID" value="NZ_JBHTIK010000001.1"/>
</dbReference>
<dbReference type="EMBL" id="JBHTIK010000001">
    <property type="protein sequence ID" value="MFD0846777.1"/>
    <property type="molecule type" value="Genomic_DNA"/>
</dbReference>
<organism evidence="1 2">
    <name type="scientific">Sphingosinicella xenopeptidilytica</name>
    <dbReference type="NCBI Taxonomy" id="364098"/>
    <lineage>
        <taxon>Bacteria</taxon>
        <taxon>Pseudomonadati</taxon>
        <taxon>Pseudomonadota</taxon>
        <taxon>Alphaproteobacteria</taxon>
        <taxon>Sphingomonadales</taxon>
        <taxon>Sphingosinicellaceae</taxon>
        <taxon>Sphingosinicella</taxon>
    </lineage>
</organism>
<evidence type="ECO:0000313" key="1">
    <source>
        <dbReference type="EMBL" id="MFD0846777.1"/>
    </source>
</evidence>
<evidence type="ECO:0000313" key="2">
    <source>
        <dbReference type="Proteomes" id="UP001597124"/>
    </source>
</evidence>
<keyword evidence="2" id="KW-1185">Reference proteome</keyword>
<reference evidence="2" key="1">
    <citation type="journal article" date="2019" name="Int. J. Syst. Evol. Microbiol.">
        <title>The Global Catalogue of Microorganisms (GCM) 10K type strain sequencing project: providing services to taxonomists for standard genome sequencing and annotation.</title>
        <authorList>
            <consortium name="The Broad Institute Genomics Platform"/>
            <consortium name="The Broad Institute Genome Sequencing Center for Infectious Disease"/>
            <person name="Wu L."/>
            <person name="Ma J."/>
        </authorList>
    </citation>
    <scope>NUCLEOTIDE SEQUENCE [LARGE SCALE GENOMIC DNA]</scope>
    <source>
        <strain evidence="2">CCUG 52537</strain>
    </source>
</reference>
<gene>
    <name evidence="1" type="ORF">ACFQ00_00420</name>
</gene>
<proteinExistence type="predicted"/>
<name>A0ABW3BY66_SPHXN</name>
<sequence>MFNWFGRKGGRPALPRHVLGFAAGWDAGGGDVPASYTARVREALTNNPVASRAIRLVAESAGAAPLKVSGAGGALSALIAQPNPRETRAAFLETLAVHLLLHGNAYVDAAIGAGGRPAELHALRPDRVSVEPDARGWPAAFLYRAGETAVRLPAHGCGDAAHGGGSGVLHIRMLNPTDDHYGLGCLAAAAGAVATHNAAAAWNRALLGNAARPSGALVFEGEGALSPQQFERLRAEMEASFAGAANAGRPMLLEGGLTWQALSMTPADMDFAGMHAAAARDIALAFGVPPMLLGLPGDNTYANYSEANRALWRLTVLPLVSRIVEALSGWLSHWWADASVAIDKDAIPALSHDREILWAQVTAADFLSGEEKRRLLGLDAEDFTRE</sequence>
<dbReference type="Pfam" id="PF04860">
    <property type="entry name" value="Phage_portal"/>
    <property type="match status" value="1"/>
</dbReference>